<evidence type="ECO:0000256" key="9">
    <source>
        <dbReference type="SAM" id="Phobius"/>
    </source>
</evidence>
<evidence type="ECO:0000256" key="7">
    <source>
        <dbReference type="ARBA" id="ARBA00023136"/>
    </source>
</evidence>
<dbReference type="Proteomes" id="UP000034883">
    <property type="component" value="Chromosome"/>
</dbReference>
<keyword evidence="3 10" id="KW-0808">Transferase</keyword>
<evidence type="ECO:0000256" key="1">
    <source>
        <dbReference type="ARBA" id="ARBA00004653"/>
    </source>
</evidence>
<feature type="transmembrane region" description="Helical" evidence="9">
    <location>
        <begin position="311"/>
        <end position="329"/>
    </location>
</feature>
<keyword evidence="8" id="KW-0961">Cell wall biogenesis/degradation</keyword>
<dbReference type="PANTHER" id="PTHR32044:SF80">
    <property type="entry name" value="XYLOGLUCAN GLYCOSYLTRANSFERASE 2-RELATED"/>
    <property type="match status" value="1"/>
</dbReference>
<dbReference type="GO" id="GO:0071555">
    <property type="term" value="P:cell wall organization"/>
    <property type="evidence" value="ECO:0007669"/>
    <property type="project" value="UniProtKB-KW"/>
</dbReference>
<dbReference type="PANTHER" id="PTHR32044">
    <property type="entry name" value="GLUCOMANNAN 4-BETA-MANNOSYLTRANSFERASE 9"/>
    <property type="match status" value="1"/>
</dbReference>
<dbReference type="SUPFAM" id="SSF53448">
    <property type="entry name" value="Nucleotide-diphospho-sugar transferases"/>
    <property type="match status" value="1"/>
</dbReference>
<evidence type="ECO:0000313" key="10">
    <source>
        <dbReference type="EMBL" id="AKF04745.1"/>
    </source>
</evidence>
<dbReference type="CDD" id="cd06437">
    <property type="entry name" value="CESA_CaSu_A2"/>
    <property type="match status" value="1"/>
</dbReference>
<proteinExistence type="predicted"/>
<accession>A0A0F6YHK1</accession>
<dbReference type="EMBL" id="CP011125">
    <property type="protein sequence ID" value="AKF04745.1"/>
    <property type="molecule type" value="Genomic_DNA"/>
</dbReference>
<evidence type="ECO:0000313" key="11">
    <source>
        <dbReference type="Proteomes" id="UP000034883"/>
    </source>
</evidence>
<feature type="transmembrane region" description="Helical" evidence="9">
    <location>
        <begin position="338"/>
        <end position="359"/>
    </location>
</feature>
<feature type="transmembrane region" description="Helical" evidence="9">
    <location>
        <begin position="458"/>
        <end position="477"/>
    </location>
</feature>
<evidence type="ECO:0000256" key="4">
    <source>
        <dbReference type="ARBA" id="ARBA00022692"/>
    </source>
</evidence>
<keyword evidence="11" id="KW-1185">Reference proteome</keyword>
<dbReference type="KEGG" id="samy:DB32_001894"/>
<keyword evidence="2" id="KW-0328">Glycosyltransferase</keyword>
<keyword evidence="5 9" id="KW-1133">Transmembrane helix</keyword>
<dbReference type="Gene3D" id="3.90.550.10">
    <property type="entry name" value="Spore Coat Polysaccharide Biosynthesis Protein SpsA, Chain A"/>
    <property type="match status" value="1"/>
</dbReference>
<evidence type="ECO:0000256" key="5">
    <source>
        <dbReference type="ARBA" id="ARBA00022989"/>
    </source>
</evidence>
<dbReference type="STRING" id="927083.DB32_001894"/>
<sequence>MEIAVIALYMLVLGVLAVYGFHRGQLLFLYWKHRHQAPRPASKFKDLPVVTVQLPMFNEMYVAERLLESVAGIDYPKDKLEIQVLDDSTDETRQIAKAKVEELVERGFDAVYLHRTDRSGYKAGALEAGVKVAKGDYLLVFDADFVPTTSIVMDLIHHFSDPTVGMVQARWGHLNRDYSMLTRVQSMMLDGHFVVEHIARNRSGRFFNFNGTAGIWRKAAIVDAGGWQHDTLTEDMDLSFRAQMRGWRFVYVPDALAPAEVPCEMNSFKSQQFRWAKGSAQTAKKLLPVVLRAKLPWKIKLECVFHLTNNFAYLFLVILAMLQLPNMILRQQIARPELLLLDVPLFALTSGSIVLFYLTTHRALYGNLWEAVRRLPLMMALGIGLSLNNARAVVEGLFGGESEFVRTPKHGVVKKTESWTKAKYRAGKNLFSWLEFGFGLYFVATIALGVVIGAWASIPFLVLFMVGFLYVGGLSLYQAR</sequence>
<keyword evidence="4 9" id="KW-0812">Transmembrane</keyword>
<dbReference type="AlphaFoldDB" id="A0A0F6YHK1"/>
<reference evidence="10 11" key="1">
    <citation type="submission" date="2015-03" db="EMBL/GenBank/DDBJ databases">
        <title>Genome assembly of Sandaracinus amylolyticus DSM 53668.</title>
        <authorList>
            <person name="Sharma G."/>
            <person name="Subramanian S."/>
        </authorList>
    </citation>
    <scope>NUCLEOTIDE SEQUENCE [LARGE SCALE GENOMIC DNA]</scope>
    <source>
        <strain evidence="10 11">DSM 53668</strain>
    </source>
</reference>
<dbReference type="RefSeq" id="WP_205627039.1">
    <property type="nucleotide sequence ID" value="NZ_CP011125.1"/>
</dbReference>
<evidence type="ECO:0000256" key="6">
    <source>
        <dbReference type="ARBA" id="ARBA00023034"/>
    </source>
</evidence>
<evidence type="ECO:0000256" key="3">
    <source>
        <dbReference type="ARBA" id="ARBA00022679"/>
    </source>
</evidence>
<evidence type="ECO:0000256" key="8">
    <source>
        <dbReference type="ARBA" id="ARBA00023316"/>
    </source>
</evidence>
<keyword evidence="6" id="KW-0333">Golgi apparatus</keyword>
<gene>
    <name evidence="10" type="ORF">DB32_001894</name>
</gene>
<dbReference type="InterPro" id="IPR029044">
    <property type="entry name" value="Nucleotide-diphossugar_trans"/>
</dbReference>
<dbReference type="GO" id="GO:0016757">
    <property type="term" value="F:glycosyltransferase activity"/>
    <property type="evidence" value="ECO:0007669"/>
    <property type="project" value="UniProtKB-KW"/>
</dbReference>
<dbReference type="Pfam" id="PF13641">
    <property type="entry name" value="Glyco_tranf_2_3"/>
    <property type="match status" value="1"/>
</dbReference>
<keyword evidence="7 9" id="KW-0472">Membrane</keyword>
<comment type="subcellular location">
    <subcellularLocation>
        <location evidence="1">Golgi apparatus membrane</location>
        <topology evidence="1">Multi-pass membrane protein</topology>
    </subcellularLocation>
</comment>
<protein>
    <submittedName>
        <fullName evidence="10">Glycosyltransferase</fullName>
    </submittedName>
</protein>
<organism evidence="10 11">
    <name type="scientific">Sandaracinus amylolyticus</name>
    <dbReference type="NCBI Taxonomy" id="927083"/>
    <lineage>
        <taxon>Bacteria</taxon>
        <taxon>Pseudomonadati</taxon>
        <taxon>Myxococcota</taxon>
        <taxon>Polyangia</taxon>
        <taxon>Polyangiales</taxon>
        <taxon>Sandaracinaceae</taxon>
        <taxon>Sandaracinus</taxon>
    </lineage>
</organism>
<dbReference type="FunFam" id="3.90.550.10:FF:000057">
    <property type="entry name" value="Glycosyltransferase-like protein, family 2"/>
    <property type="match status" value="1"/>
</dbReference>
<feature type="transmembrane region" description="Helical" evidence="9">
    <location>
        <begin position="430"/>
        <end position="452"/>
    </location>
</feature>
<evidence type="ECO:0000256" key="2">
    <source>
        <dbReference type="ARBA" id="ARBA00022676"/>
    </source>
</evidence>
<name>A0A0F6YHK1_9BACT</name>